<evidence type="ECO:0000256" key="1">
    <source>
        <dbReference type="SAM" id="SignalP"/>
    </source>
</evidence>
<organism evidence="2 3">
    <name type="scientific">Vibrio gelatinilyticus</name>
    <dbReference type="NCBI Taxonomy" id="2893468"/>
    <lineage>
        <taxon>Bacteria</taxon>
        <taxon>Pseudomonadati</taxon>
        <taxon>Pseudomonadota</taxon>
        <taxon>Gammaproteobacteria</taxon>
        <taxon>Vibrionales</taxon>
        <taxon>Vibrionaceae</taxon>
        <taxon>Vibrio</taxon>
    </lineage>
</organism>
<comment type="caution">
    <text evidence="2">The sequence shown here is derived from an EMBL/GenBank/DDBJ whole genome shotgun (WGS) entry which is preliminary data.</text>
</comment>
<dbReference type="PROSITE" id="PS51257">
    <property type="entry name" value="PROKAR_LIPOPROTEIN"/>
    <property type="match status" value="1"/>
</dbReference>
<name>A0A9X1WB61_9VIBR</name>
<protein>
    <recommendedName>
        <fullName evidence="4">DNA polymerase III subunit beta</fullName>
    </recommendedName>
</protein>
<reference evidence="2" key="1">
    <citation type="submission" date="2021-11" db="EMBL/GenBank/DDBJ databases">
        <title>Vibrio ZSDE26 sp. nov. and Vibrio ZSDZ34 sp. nov., isolated from coastal seawater in Qingdao.</title>
        <authorList>
            <person name="Zhang P."/>
        </authorList>
    </citation>
    <scope>NUCLEOTIDE SEQUENCE</scope>
    <source>
        <strain evidence="2">ZSDZ34</strain>
    </source>
</reference>
<keyword evidence="3" id="KW-1185">Reference proteome</keyword>
<gene>
    <name evidence="2" type="ORF">LNL84_03505</name>
</gene>
<feature type="signal peptide" evidence="1">
    <location>
        <begin position="1"/>
        <end position="19"/>
    </location>
</feature>
<accession>A0A9X1WB61</accession>
<keyword evidence="1" id="KW-0732">Signal</keyword>
<proteinExistence type="predicted"/>
<feature type="chain" id="PRO_5040792144" description="DNA polymerase III subunit beta" evidence="1">
    <location>
        <begin position="20"/>
        <end position="157"/>
    </location>
</feature>
<dbReference type="RefSeq" id="WP_244355279.1">
    <property type="nucleotide sequence ID" value="NZ_JAJNNZ010000002.1"/>
</dbReference>
<evidence type="ECO:0000313" key="2">
    <source>
        <dbReference type="EMBL" id="MCJ2375893.1"/>
    </source>
</evidence>
<sequence length="157" mass="17641">MKKLITVLTMTAAMIGCGAMTETSETERWSNNKVVMLSKQQVNLESNLWIDKMPKVGETKALVSEQVVFGSLNLSSPGQIPADLDVSKVVIKQGEQVWLLEDSDFELRNHSEQQWEVAFAWQIDVNTIQPVDIAVELEDGTQQVWLSQSNVEIDTVY</sequence>
<dbReference type="AlphaFoldDB" id="A0A9X1WB61"/>
<dbReference type="Proteomes" id="UP001139488">
    <property type="component" value="Unassembled WGS sequence"/>
</dbReference>
<evidence type="ECO:0000313" key="3">
    <source>
        <dbReference type="Proteomes" id="UP001139488"/>
    </source>
</evidence>
<evidence type="ECO:0008006" key="4">
    <source>
        <dbReference type="Google" id="ProtNLM"/>
    </source>
</evidence>
<dbReference type="EMBL" id="JAJNNZ010000002">
    <property type="protein sequence ID" value="MCJ2375893.1"/>
    <property type="molecule type" value="Genomic_DNA"/>
</dbReference>